<dbReference type="GO" id="GO:0003700">
    <property type="term" value="F:DNA-binding transcription factor activity"/>
    <property type="evidence" value="ECO:0007669"/>
    <property type="project" value="TreeGrafter"/>
</dbReference>
<reference evidence="4 5" key="1">
    <citation type="journal article" date="2019" name="Emerg. Microbes Infect.">
        <title>Comprehensive subspecies identification of 175 nontuberculous mycobacteria species based on 7547 genomic profiles.</title>
        <authorList>
            <person name="Matsumoto Y."/>
            <person name="Kinjo T."/>
            <person name="Motooka D."/>
            <person name="Nabeya D."/>
            <person name="Jung N."/>
            <person name="Uechi K."/>
            <person name="Horii T."/>
            <person name="Iida T."/>
            <person name="Fujita J."/>
            <person name="Nakamura S."/>
        </authorList>
    </citation>
    <scope>NUCLEOTIDE SEQUENCE [LARGE SCALE GENOMIC DNA]</scope>
    <source>
        <strain evidence="4 5">JCM 17899</strain>
    </source>
</reference>
<dbReference type="InterPro" id="IPR005471">
    <property type="entry name" value="Tscrpt_reg_IclR_N"/>
</dbReference>
<dbReference type="PANTHER" id="PTHR30136">
    <property type="entry name" value="HELIX-TURN-HELIX TRANSCRIPTIONAL REGULATOR, ICLR FAMILY"/>
    <property type="match status" value="1"/>
</dbReference>
<keyword evidence="1" id="KW-0805">Transcription regulation</keyword>
<dbReference type="InterPro" id="IPR036388">
    <property type="entry name" value="WH-like_DNA-bd_sf"/>
</dbReference>
<dbReference type="GO" id="GO:0045892">
    <property type="term" value="P:negative regulation of DNA-templated transcription"/>
    <property type="evidence" value="ECO:0007669"/>
    <property type="project" value="TreeGrafter"/>
</dbReference>
<dbReference type="SMART" id="SM00346">
    <property type="entry name" value="HTH_ICLR"/>
    <property type="match status" value="1"/>
</dbReference>
<feature type="domain" description="HTH iclR-type" evidence="3">
    <location>
        <begin position="8"/>
        <end position="68"/>
    </location>
</feature>
<keyword evidence="2" id="KW-0804">Transcription</keyword>
<keyword evidence="5" id="KW-1185">Reference proteome</keyword>
<accession>A0A7I7QVA0</accession>
<dbReference type="AlphaFoldDB" id="A0A7I7QVA0"/>
<dbReference type="PROSITE" id="PS51077">
    <property type="entry name" value="HTH_ICLR"/>
    <property type="match status" value="1"/>
</dbReference>
<dbReference type="EMBL" id="AP022588">
    <property type="protein sequence ID" value="BBY30278.1"/>
    <property type="molecule type" value="Genomic_DNA"/>
</dbReference>
<dbReference type="PANTHER" id="PTHR30136:SF35">
    <property type="entry name" value="HTH-TYPE TRANSCRIPTIONAL REGULATOR RV1719"/>
    <property type="match status" value="1"/>
</dbReference>
<evidence type="ECO:0000256" key="1">
    <source>
        <dbReference type="ARBA" id="ARBA00023015"/>
    </source>
</evidence>
<dbReference type="Gene3D" id="3.30.450.40">
    <property type="match status" value="1"/>
</dbReference>
<dbReference type="Gene3D" id="1.10.10.10">
    <property type="entry name" value="Winged helix-like DNA-binding domain superfamily/Winged helix DNA-binding domain"/>
    <property type="match status" value="1"/>
</dbReference>
<dbReference type="KEGG" id="msei:MSEDJ_43740"/>
<name>A0A7I7QVA0_9MYCO</name>
<gene>
    <name evidence="4" type="ORF">MSEDJ_43740</name>
</gene>
<proteinExistence type="predicted"/>
<dbReference type="Proteomes" id="UP000467193">
    <property type="component" value="Chromosome"/>
</dbReference>
<dbReference type="InterPro" id="IPR050707">
    <property type="entry name" value="HTH_MetabolicPath_Reg"/>
</dbReference>
<dbReference type="GO" id="GO:0003677">
    <property type="term" value="F:DNA binding"/>
    <property type="evidence" value="ECO:0007669"/>
    <property type="project" value="InterPro"/>
</dbReference>
<dbReference type="SUPFAM" id="SSF55781">
    <property type="entry name" value="GAF domain-like"/>
    <property type="match status" value="1"/>
</dbReference>
<dbReference type="Pfam" id="PF09339">
    <property type="entry name" value="HTH_IclR"/>
    <property type="match status" value="1"/>
</dbReference>
<evidence type="ECO:0000256" key="2">
    <source>
        <dbReference type="ARBA" id="ARBA00023163"/>
    </source>
</evidence>
<protein>
    <recommendedName>
        <fullName evidence="3">HTH iclR-type domain-containing protein</fullName>
    </recommendedName>
</protein>
<dbReference type="RefSeq" id="WP_163799645.1">
    <property type="nucleotide sequence ID" value="NZ_AP022588.1"/>
</dbReference>
<dbReference type="InterPro" id="IPR036390">
    <property type="entry name" value="WH_DNA-bd_sf"/>
</dbReference>
<sequence>MGVDGPRSPAVHRGARLLDAISSGAAGTPAELSATLGMPKSSVSDLLDTLEDVGFVARGPDGALRPGAGWPGLSDPDAVVHRVFRACATPELDGHTVSLVRLFGNRVVFVDVHPGREPLPLTPRPGQRADAAACAGAAAILSAMSPSEASASVRAAATHLGLTDDEVRATLDLRRPRRTRIHRSQSAVLGRQLACAVTDTRLAVTLHVPDHLGEPVARRAGAALYAAAVHY</sequence>
<evidence type="ECO:0000259" key="3">
    <source>
        <dbReference type="PROSITE" id="PS51077"/>
    </source>
</evidence>
<organism evidence="4 5">
    <name type="scientific">Mycolicibacterium sediminis</name>
    <dbReference type="NCBI Taxonomy" id="1286180"/>
    <lineage>
        <taxon>Bacteria</taxon>
        <taxon>Bacillati</taxon>
        <taxon>Actinomycetota</taxon>
        <taxon>Actinomycetes</taxon>
        <taxon>Mycobacteriales</taxon>
        <taxon>Mycobacteriaceae</taxon>
        <taxon>Mycolicibacterium</taxon>
    </lineage>
</organism>
<evidence type="ECO:0000313" key="4">
    <source>
        <dbReference type="EMBL" id="BBY30278.1"/>
    </source>
</evidence>
<evidence type="ECO:0000313" key="5">
    <source>
        <dbReference type="Proteomes" id="UP000467193"/>
    </source>
</evidence>
<dbReference type="InterPro" id="IPR029016">
    <property type="entry name" value="GAF-like_dom_sf"/>
</dbReference>
<dbReference type="SUPFAM" id="SSF46785">
    <property type="entry name" value="Winged helix' DNA-binding domain"/>
    <property type="match status" value="1"/>
</dbReference>